<dbReference type="InterPro" id="IPR007577">
    <property type="entry name" value="GlycoTrfase_DXD_sugar-bd_CS"/>
</dbReference>
<dbReference type="Pfam" id="PF04488">
    <property type="entry name" value="Gly_transf_sug"/>
    <property type="match status" value="1"/>
</dbReference>
<dbReference type="Gene3D" id="3.90.550.20">
    <property type="match status" value="1"/>
</dbReference>
<dbReference type="PANTHER" id="PTHR32385">
    <property type="entry name" value="MANNOSYL PHOSPHORYLINOSITOL CERAMIDE SYNTHASE"/>
    <property type="match status" value="1"/>
</dbReference>
<dbReference type="InterPro" id="IPR029044">
    <property type="entry name" value="Nucleotide-diphossugar_trans"/>
</dbReference>
<reference evidence="2 3" key="1">
    <citation type="journal article" date="2021" name="Sci. Rep.">
        <title>The genome of the diatom Chaetoceros tenuissimus carries an ancient integrated fragment of an extant virus.</title>
        <authorList>
            <person name="Hongo Y."/>
            <person name="Kimura K."/>
            <person name="Takaki Y."/>
            <person name="Yoshida Y."/>
            <person name="Baba S."/>
            <person name="Kobayashi G."/>
            <person name="Nagasaki K."/>
            <person name="Hano T."/>
            <person name="Tomaru Y."/>
        </authorList>
    </citation>
    <scope>NUCLEOTIDE SEQUENCE [LARGE SCALE GENOMIC DNA]</scope>
    <source>
        <strain evidence="2 3">NIES-3715</strain>
    </source>
</reference>
<evidence type="ECO:0000313" key="2">
    <source>
        <dbReference type="EMBL" id="GFH53547.1"/>
    </source>
</evidence>
<dbReference type="PANTHER" id="PTHR32385:SF15">
    <property type="entry name" value="INOSITOL PHOSPHOCERAMIDE MANNOSYLTRANSFERASE 1"/>
    <property type="match status" value="1"/>
</dbReference>
<evidence type="ECO:0000313" key="3">
    <source>
        <dbReference type="Proteomes" id="UP001054902"/>
    </source>
</evidence>
<evidence type="ECO:0000256" key="1">
    <source>
        <dbReference type="ARBA" id="ARBA00022679"/>
    </source>
</evidence>
<name>A0AAD3CWK3_9STRA</name>
<dbReference type="GO" id="GO:0000030">
    <property type="term" value="F:mannosyltransferase activity"/>
    <property type="evidence" value="ECO:0007669"/>
    <property type="project" value="TreeGrafter"/>
</dbReference>
<evidence type="ECO:0008006" key="4">
    <source>
        <dbReference type="Google" id="ProtNLM"/>
    </source>
</evidence>
<proteinExistence type="predicted"/>
<dbReference type="EMBL" id="BLLK01000047">
    <property type="protein sequence ID" value="GFH53547.1"/>
    <property type="molecule type" value="Genomic_DNA"/>
</dbReference>
<dbReference type="GO" id="GO:0016020">
    <property type="term" value="C:membrane"/>
    <property type="evidence" value="ECO:0007669"/>
    <property type="project" value="GOC"/>
</dbReference>
<gene>
    <name evidence="2" type="ORF">CTEN210_10023</name>
</gene>
<dbReference type="SUPFAM" id="SSF53448">
    <property type="entry name" value="Nucleotide-diphospho-sugar transferases"/>
    <property type="match status" value="1"/>
</dbReference>
<organism evidence="2 3">
    <name type="scientific">Chaetoceros tenuissimus</name>
    <dbReference type="NCBI Taxonomy" id="426638"/>
    <lineage>
        <taxon>Eukaryota</taxon>
        <taxon>Sar</taxon>
        <taxon>Stramenopiles</taxon>
        <taxon>Ochrophyta</taxon>
        <taxon>Bacillariophyta</taxon>
        <taxon>Coscinodiscophyceae</taxon>
        <taxon>Chaetocerotophycidae</taxon>
        <taxon>Chaetocerotales</taxon>
        <taxon>Chaetocerotaceae</taxon>
        <taxon>Chaetoceros</taxon>
    </lineage>
</organism>
<accession>A0AAD3CWK3</accession>
<dbReference type="Proteomes" id="UP001054902">
    <property type="component" value="Unassembled WGS sequence"/>
</dbReference>
<keyword evidence="1" id="KW-0808">Transferase</keyword>
<keyword evidence="3" id="KW-1185">Reference proteome</keyword>
<dbReference type="AlphaFoldDB" id="A0AAD3CWK3"/>
<dbReference type="GO" id="GO:0051999">
    <property type="term" value="P:mannosyl-inositol phosphorylceramide biosynthetic process"/>
    <property type="evidence" value="ECO:0007669"/>
    <property type="project" value="TreeGrafter"/>
</dbReference>
<comment type="caution">
    <text evidence="2">The sequence shown here is derived from an EMBL/GenBank/DDBJ whole genome shotgun (WGS) entry which is preliminary data.</text>
</comment>
<sequence>MSMLLPNAGANRLKNNRLQSPRKTLALVLACVVFLAVLAMDSRDQTRHLLGSAYGSVYFGSSFSPEIPKKVHFVVMGSEPPTHILNIMDYSRKHLQEIHSDYEVKVWRDEDAEQLVQDQNDAKLTKAWESIKADEQIGRYAKRADFIRTLIMYVEGGVYLDTDMVPCDGLDFMTETPGAISFPFIPAFHVEVNAAAFSAPQGHRMMRMALESFKAKGEMLKDMDNLRAAGPSAMALVADEYFKTVRIQQQYPNEFRKLPRFVYKKNDRYDLPDMPGITDKSHDYWTTLADFQYAPEGNSKGLHHMETKTWRHFQLQEDYVEPECVKDPSKIEPWLNYVCSSEHHHEIFRFESCGVDN</sequence>
<dbReference type="InterPro" id="IPR051706">
    <property type="entry name" value="Glycosyltransferase_domain"/>
</dbReference>
<protein>
    <recommendedName>
        <fullName evidence="4">Nucleotide-diphospho-sugar transferase</fullName>
    </recommendedName>
</protein>